<dbReference type="Proteomes" id="UP000198211">
    <property type="component" value="Unassembled WGS sequence"/>
</dbReference>
<protein>
    <submittedName>
        <fullName evidence="1">Uncharacterized protein</fullName>
    </submittedName>
</protein>
<evidence type="ECO:0000313" key="1">
    <source>
        <dbReference type="EMBL" id="OWZ21021.1"/>
    </source>
</evidence>
<evidence type="ECO:0000313" key="2">
    <source>
        <dbReference type="Proteomes" id="UP000198211"/>
    </source>
</evidence>
<dbReference type="AlphaFoldDB" id="A0A225WTV8"/>
<sequence length="32" mass="3479">MSLQITPPILTTGAFCPVSFFDCVPLCYLPCT</sequence>
<gene>
    <name evidence="1" type="ORF">PHMEG_0004486</name>
</gene>
<keyword evidence="2" id="KW-1185">Reference proteome</keyword>
<accession>A0A225WTV8</accession>
<name>A0A225WTV8_9STRA</name>
<organism evidence="1 2">
    <name type="scientific">Phytophthora megakarya</name>
    <dbReference type="NCBI Taxonomy" id="4795"/>
    <lineage>
        <taxon>Eukaryota</taxon>
        <taxon>Sar</taxon>
        <taxon>Stramenopiles</taxon>
        <taxon>Oomycota</taxon>
        <taxon>Peronosporomycetes</taxon>
        <taxon>Peronosporales</taxon>
        <taxon>Peronosporaceae</taxon>
        <taxon>Phytophthora</taxon>
    </lineage>
</organism>
<proteinExistence type="predicted"/>
<comment type="caution">
    <text evidence="1">The sequence shown here is derived from an EMBL/GenBank/DDBJ whole genome shotgun (WGS) entry which is preliminary data.</text>
</comment>
<reference evidence="2" key="1">
    <citation type="submission" date="2017-03" db="EMBL/GenBank/DDBJ databases">
        <title>Phytopthora megakarya and P. palmivora, two closely related causual agents of cacao black pod achieved similar genome size and gene model numbers by different mechanisms.</title>
        <authorList>
            <person name="Ali S."/>
            <person name="Shao J."/>
            <person name="Larry D.J."/>
            <person name="Kronmiller B."/>
            <person name="Shen D."/>
            <person name="Strem M.D."/>
            <person name="Melnick R.L."/>
            <person name="Guiltinan M.J."/>
            <person name="Tyler B.M."/>
            <person name="Meinhardt L.W."/>
            <person name="Bailey B.A."/>
        </authorList>
    </citation>
    <scope>NUCLEOTIDE SEQUENCE [LARGE SCALE GENOMIC DNA]</scope>
    <source>
        <strain evidence="2">zdho120</strain>
    </source>
</reference>
<dbReference type="EMBL" id="NBNE01000266">
    <property type="protein sequence ID" value="OWZ21021.1"/>
    <property type="molecule type" value="Genomic_DNA"/>
</dbReference>